<evidence type="ECO:0000313" key="1">
    <source>
        <dbReference type="EMBL" id="KGG07521.1"/>
    </source>
</evidence>
<organism evidence="1 2">
    <name type="scientific">Prochlorococcus marinus str. MIT 9401</name>
    <dbReference type="NCBI Taxonomy" id="167551"/>
    <lineage>
        <taxon>Bacteria</taxon>
        <taxon>Bacillati</taxon>
        <taxon>Cyanobacteriota</taxon>
        <taxon>Cyanophyceae</taxon>
        <taxon>Synechococcales</taxon>
        <taxon>Prochlorococcaceae</taxon>
        <taxon>Prochlorococcus</taxon>
    </lineage>
</organism>
<name>A0A0A2B105_PROMR</name>
<sequence>MITDKPTISKEVQAMADAISIIANDDLLMAANPLTVELFATCFVWTYRDIWENYLWEAEDQMELQHGNNF</sequence>
<protein>
    <submittedName>
        <fullName evidence="1">Uncharacterized protein</fullName>
    </submittedName>
</protein>
<evidence type="ECO:0000313" key="2">
    <source>
        <dbReference type="Proteomes" id="UP000030481"/>
    </source>
</evidence>
<comment type="caution">
    <text evidence="1">The sequence shown here is derived from an EMBL/GenBank/DDBJ whole genome shotgun (WGS) entry which is preliminary data.</text>
</comment>
<accession>A0A0A2B105</accession>
<proteinExistence type="predicted"/>
<dbReference type="AlphaFoldDB" id="A0A0A2B105"/>
<dbReference type="RefSeq" id="WP_032518570.1">
    <property type="nucleotide sequence ID" value="NZ_JNAR01000015.1"/>
</dbReference>
<dbReference type="Proteomes" id="UP000030481">
    <property type="component" value="Unassembled WGS sequence"/>
</dbReference>
<reference evidence="2" key="1">
    <citation type="journal article" date="2014" name="Sci. Data">
        <title>Genomes of diverse isolates of the marine cyanobacterium Prochlorococcus.</title>
        <authorList>
            <person name="Biller S."/>
            <person name="Berube P."/>
            <person name="Thompson J."/>
            <person name="Kelly L."/>
            <person name="Roggensack S."/>
            <person name="Awad L."/>
            <person name="Roache-Johnson K."/>
            <person name="Ding H."/>
            <person name="Giovannoni S.J."/>
            <person name="Moore L.R."/>
            <person name="Chisholm S.W."/>
        </authorList>
    </citation>
    <scope>NUCLEOTIDE SEQUENCE [LARGE SCALE GENOMIC DNA]</scope>
</reference>
<gene>
    <name evidence="1" type="ORF">EV01_1136</name>
</gene>
<dbReference type="EMBL" id="JNAR01000015">
    <property type="protein sequence ID" value="KGG07521.1"/>
    <property type="molecule type" value="Genomic_DNA"/>
</dbReference>